<name>A0AAV1SUW3_9ROSI</name>
<dbReference type="Gene3D" id="3.30.710.10">
    <property type="entry name" value="Potassium Channel Kv1.1, Chain A"/>
    <property type="match status" value="2"/>
</dbReference>
<dbReference type="PANTHER" id="PTHR35918">
    <property type="entry name" value="OS06G0674800 PROTEIN"/>
    <property type="match status" value="1"/>
</dbReference>
<dbReference type="Proteomes" id="UP001314170">
    <property type="component" value="Unassembled WGS sequence"/>
</dbReference>
<feature type="compositionally biased region" description="Polar residues" evidence="2">
    <location>
        <begin position="106"/>
        <end position="118"/>
    </location>
</feature>
<dbReference type="InterPro" id="IPR016024">
    <property type="entry name" value="ARM-type_fold"/>
</dbReference>
<gene>
    <name evidence="4" type="ORF">DCAF_LOCUS27877</name>
</gene>
<dbReference type="Gene3D" id="1.25.10.10">
    <property type="entry name" value="Leucine-rich Repeat Variant"/>
    <property type="match status" value="1"/>
</dbReference>
<proteinExistence type="predicted"/>
<dbReference type="InterPro" id="IPR011333">
    <property type="entry name" value="SKP1/BTB/POZ_sf"/>
</dbReference>
<dbReference type="InterPro" id="IPR059007">
    <property type="entry name" value="ARM_At1g04390"/>
</dbReference>
<feature type="region of interest" description="Disordered" evidence="2">
    <location>
        <begin position="1"/>
        <end position="40"/>
    </location>
</feature>
<accession>A0AAV1SUW3</accession>
<comment type="caution">
    <text evidence="4">The sequence shown here is derived from an EMBL/GenBank/DDBJ whole genome shotgun (WGS) entry which is preliminary data.</text>
</comment>
<dbReference type="Pfam" id="PF26522">
    <property type="entry name" value="ARM_6"/>
    <property type="match status" value="1"/>
</dbReference>
<dbReference type="PANTHER" id="PTHR35918:SF1">
    <property type="entry name" value="BTB DOMAIN-CONTAINING PROTEIN"/>
    <property type="match status" value="1"/>
</dbReference>
<feature type="compositionally biased region" description="Basic residues" evidence="2">
    <location>
        <begin position="95"/>
        <end position="105"/>
    </location>
</feature>
<feature type="domain" description="BTB" evidence="3">
    <location>
        <begin position="925"/>
        <end position="1006"/>
    </location>
</feature>
<feature type="region of interest" description="Disordered" evidence="2">
    <location>
        <begin position="58"/>
        <end position="118"/>
    </location>
</feature>
<evidence type="ECO:0000313" key="4">
    <source>
        <dbReference type="EMBL" id="CAK7357587.1"/>
    </source>
</evidence>
<keyword evidence="5" id="KW-1185">Reference proteome</keyword>
<evidence type="ECO:0000256" key="1">
    <source>
        <dbReference type="ARBA" id="ARBA00004906"/>
    </source>
</evidence>
<dbReference type="SUPFAM" id="SSF48371">
    <property type="entry name" value="ARM repeat"/>
    <property type="match status" value="1"/>
</dbReference>
<dbReference type="SUPFAM" id="SSF54695">
    <property type="entry name" value="POZ domain"/>
    <property type="match status" value="2"/>
</dbReference>
<dbReference type="CDD" id="cd18186">
    <property type="entry name" value="BTB_POZ_ZBTB_KLHL-like"/>
    <property type="match status" value="1"/>
</dbReference>
<evidence type="ECO:0000259" key="3">
    <source>
        <dbReference type="PROSITE" id="PS50097"/>
    </source>
</evidence>
<dbReference type="PROSITE" id="PS50097">
    <property type="entry name" value="BTB"/>
    <property type="match status" value="1"/>
</dbReference>
<dbReference type="Pfam" id="PF00651">
    <property type="entry name" value="BTB"/>
    <property type="match status" value="1"/>
</dbReference>
<organism evidence="4 5">
    <name type="scientific">Dovyalis caffra</name>
    <dbReference type="NCBI Taxonomy" id="77055"/>
    <lineage>
        <taxon>Eukaryota</taxon>
        <taxon>Viridiplantae</taxon>
        <taxon>Streptophyta</taxon>
        <taxon>Embryophyta</taxon>
        <taxon>Tracheophyta</taxon>
        <taxon>Spermatophyta</taxon>
        <taxon>Magnoliopsida</taxon>
        <taxon>eudicotyledons</taxon>
        <taxon>Gunneridae</taxon>
        <taxon>Pentapetalae</taxon>
        <taxon>rosids</taxon>
        <taxon>fabids</taxon>
        <taxon>Malpighiales</taxon>
        <taxon>Salicaceae</taxon>
        <taxon>Flacourtieae</taxon>
        <taxon>Dovyalis</taxon>
    </lineage>
</organism>
<dbReference type="InterPro" id="IPR011989">
    <property type="entry name" value="ARM-like"/>
</dbReference>
<dbReference type="InterPro" id="IPR044953">
    <property type="entry name" value="At1g04390-like"/>
</dbReference>
<dbReference type="SMART" id="SM00225">
    <property type="entry name" value="BTB"/>
    <property type="match status" value="2"/>
</dbReference>
<feature type="compositionally biased region" description="Basic and acidic residues" evidence="2">
    <location>
        <begin position="1"/>
        <end position="10"/>
    </location>
</feature>
<comment type="pathway">
    <text evidence="1">Protein modification; protein ubiquitination.</text>
</comment>
<protein>
    <recommendedName>
        <fullName evidence="3">BTB domain-containing protein</fullName>
    </recommendedName>
</protein>
<sequence>MAKSKDDIKHGTAQAKLSEDETLRMAYKHGTPLEGGKIADSEPVDLFSSAHNIANKATYTTPAEVSNSDDQPQPQRDDPDGAGRKAHRTPTSSHAKNKNKKKMRSSKQTATAAENNRGISGHMFTLHQRLYHALNLGTRYAEGKERKWKCADIEIQRHVVRSISSFLDSASPDTLHHPLVKDSVADIVWALVWILQNKSESVLSIAVNVVVKLIRIIPNSILQPYSMYLVHPLASLLSSRRLEVSIACATALNMILSNLSATREKSVWKILSETKTVFLIVTGIREFAGGTMSTEYFKEMASLLSTILQKWSASRFSVSNDAKLMEVLEAMHESTDVSVKVALLKLYSGIALCGNGAMKLLQNGEAVLQMMVLCMVRSRPLSLQMEGFRLAQRLATNKQGCLKMMSLCCEPIVKAIIDGMTGWTSSSGKIANDQMSLLVEACRLALIIRWDGEHHDYFWKKGIDRVLLDLLLENFQNRQSLHLLTFEEQISKAQEALKADFLLVLRPYVWDILGWLAIYCREDFNPNIHGHELLVDMLIRCACLTFADSVRKGCQICQTDLADTFRSESASRAVLMMIYSPCKYIASKTRSMLSEILKPTSKEYLKHSLRILNFTSTRDNFGIPDMLQTGINLVALTCCACLPWYRSYIVKSGGVMTLMAFIRWCISNDVHIGRLSFAPHLHNIFSQRPCCWVCKEDWEGNDILLLYGLWGLAELLHYGSISKNLDIFAGEVEYTEAQFVRMLQEICIDSSALGLKWIAAYILSYFGFYGFPCKLGRRIGKALNENEFADMRLILANGDTMSVHGVILAIRCPSLLPPEELSHVEKASDGSSERCDVKKQCGKFQKDVRLSSHVDNQALAKLLEFVYLGYLHAQDEHVKKLKILAKHCNLQPLSTMLGRRRPKWGTLFPIYDLTPALAPTGHHFSDIVLKPKEAESISWKCSTCSLSFPHMHAHKVVLSPSCDYLRALFQSGMRDSRSGAIEVPVSWEAMIKLVSWFYTDELPKPPSGCLWDNMNDGEKLHQLQQYLELCWLAEFWFLEDVQDNSYKVIVSCLDSARHLSIKIIKIASEFSLWKLAEVAANYLAPFYRQLCHSGDLEALNEELVDMIRDASVRLSQEG</sequence>
<evidence type="ECO:0000256" key="2">
    <source>
        <dbReference type="SAM" id="MobiDB-lite"/>
    </source>
</evidence>
<dbReference type="AlphaFoldDB" id="A0AAV1SUW3"/>
<evidence type="ECO:0000313" key="5">
    <source>
        <dbReference type="Proteomes" id="UP001314170"/>
    </source>
</evidence>
<dbReference type="EMBL" id="CAWUPB010001199">
    <property type="protein sequence ID" value="CAK7357587.1"/>
    <property type="molecule type" value="Genomic_DNA"/>
</dbReference>
<reference evidence="4 5" key="1">
    <citation type="submission" date="2024-01" db="EMBL/GenBank/DDBJ databases">
        <authorList>
            <person name="Waweru B."/>
        </authorList>
    </citation>
    <scope>NUCLEOTIDE SEQUENCE [LARGE SCALE GENOMIC DNA]</scope>
</reference>
<feature type="compositionally biased region" description="Polar residues" evidence="2">
    <location>
        <begin position="58"/>
        <end position="68"/>
    </location>
</feature>
<dbReference type="InterPro" id="IPR000210">
    <property type="entry name" value="BTB/POZ_dom"/>
</dbReference>